<dbReference type="AlphaFoldDB" id="A0A7S7M9R0"/>
<feature type="transmembrane region" description="Helical" evidence="1">
    <location>
        <begin position="12"/>
        <end position="36"/>
    </location>
</feature>
<keyword evidence="1" id="KW-1133">Transmembrane helix</keyword>
<protein>
    <submittedName>
        <fullName evidence="2">Uncharacterized protein</fullName>
    </submittedName>
</protein>
<dbReference type="PROSITE" id="PS51257">
    <property type="entry name" value="PROKAR_LIPOPROTEIN"/>
    <property type="match status" value="1"/>
</dbReference>
<dbReference type="Proteomes" id="UP000593735">
    <property type="component" value="Chromosome"/>
</dbReference>
<keyword evidence="3" id="KW-1185">Reference proteome</keyword>
<evidence type="ECO:0000313" key="2">
    <source>
        <dbReference type="EMBL" id="QOY61213.1"/>
    </source>
</evidence>
<keyword evidence="1" id="KW-0812">Transmembrane</keyword>
<name>A0A7S7M9R0_9ACTN</name>
<feature type="transmembrane region" description="Helical" evidence="1">
    <location>
        <begin position="42"/>
        <end position="58"/>
    </location>
</feature>
<dbReference type="KEGG" id="tio:INP52_03165"/>
<keyword evidence="1" id="KW-0472">Membrane</keyword>
<sequence length="198" mass="22908">MQTKTYTYREPYFTIEVIGEGTFSLLILVACVWLMLINAFGMGGFFAVFGAAALYQAWNTFVARCYAHAVTLDDATISFELFGREQSYSLSELDEFRVREYPSSGKMYLRVGNHNALHGRFWLSTKSFEDGDELFKRIRDLEYQIHPDTLKAHARRNNEEYVKAYGYGRHQSKVQSRRRVLWAVLSGRGDTLKRKVGE</sequence>
<reference evidence="2 3" key="1">
    <citation type="submission" date="2020-10" db="EMBL/GenBank/DDBJ databases">
        <title>Olsenella immobilis sp.nov., isolated from the mud in a fermentation cellar used for the production of Chinese strong-flavoured liquor.</title>
        <authorList>
            <person name="Lu L."/>
        </authorList>
    </citation>
    <scope>NUCLEOTIDE SEQUENCE [LARGE SCALE GENOMIC DNA]</scope>
    <source>
        <strain evidence="2 3">LZLJ-2</strain>
    </source>
</reference>
<dbReference type="EMBL" id="CP063767">
    <property type="protein sequence ID" value="QOY61213.1"/>
    <property type="molecule type" value="Genomic_DNA"/>
</dbReference>
<dbReference type="RefSeq" id="WP_194372336.1">
    <property type="nucleotide sequence ID" value="NZ_CP063767.1"/>
</dbReference>
<organism evidence="2 3">
    <name type="scientific">Thermophilibacter immobilis</name>
    <dbReference type="NCBI Taxonomy" id="2779519"/>
    <lineage>
        <taxon>Bacteria</taxon>
        <taxon>Bacillati</taxon>
        <taxon>Actinomycetota</taxon>
        <taxon>Coriobacteriia</taxon>
        <taxon>Coriobacteriales</taxon>
        <taxon>Atopobiaceae</taxon>
        <taxon>Thermophilibacter</taxon>
    </lineage>
</organism>
<evidence type="ECO:0000313" key="3">
    <source>
        <dbReference type="Proteomes" id="UP000593735"/>
    </source>
</evidence>
<accession>A0A7S7M9R0</accession>
<proteinExistence type="predicted"/>
<gene>
    <name evidence="2" type="ORF">INP52_03165</name>
</gene>
<evidence type="ECO:0000256" key="1">
    <source>
        <dbReference type="SAM" id="Phobius"/>
    </source>
</evidence>